<protein>
    <submittedName>
        <fullName evidence="3">Uncharacterized protein</fullName>
    </submittedName>
</protein>
<keyword evidence="4" id="KW-1185">Reference proteome</keyword>
<dbReference type="AlphaFoldDB" id="A0A9P0SV76"/>
<keyword evidence="1" id="KW-1133">Transmembrane helix</keyword>
<name>A0A9P0SV76_PIEBR</name>
<sequence>MYFKSLVVFLSVVICVVADGEVEARGKKKKIAFYVFLADIVLKKVFILKLIYAFIFFVVIHKAGYFLSWFVGYLKDQEQHHHHYEYPSYGPHYDHSYGPYKRKSHGIN</sequence>
<evidence type="ECO:0000256" key="2">
    <source>
        <dbReference type="SAM" id="SignalP"/>
    </source>
</evidence>
<reference evidence="3" key="1">
    <citation type="submission" date="2022-05" db="EMBL/GenBank/DDBJ databases">
        <authorList>
            <person name="Okamura Y."/>
        </authorList>
    </citation>
    <scope>NUCLEOTIDE SEQUENCE</scope>
</reference>
<evidence type="ECO:0000313" key="4">
    <source>
        <dbReference type="Proteomes" id="UP001152562"/>
    </source>
</evidence>
<proteinExistence type="predicted"/>
<keyword evidence="1" id="KW-0472">Membrane</keyword>
<feature type="signal peptide" evidence="2">
    <location>
        <begin position="1"/>
        <end position="18"/>
    </location>
</feature>
<evidence type="ECO:0000256" key="1">
    <source>
        <dbReference type="SAM" id="Phobius"/>
    </source>
</evidence>
<accession>A0A9P0SV76</accession>
<keyword evidence="1" id="KW-0812">Transmembrane</keyword>
<organism evidence="3 4">
    <name type="scientific">Pieris brassicae</name>
    <name type="common">White butterfly</name>
    <name type="synonym">Large white butterfly</name>
    <dbReference type="NCBI Taxonomy" id="7116"/>
    <lineage>
        <taxon>Eukaryota</taxon>
        <taxon>Metazoa</taxon>
        <taxon>Ecdysozoa</taxon>
        <taxon>Arthropoda</taxon>
        <taxon>Hexapoda</taxon>
        <taxon>Insecta</taxon>
        <taxon>Pterygota</taxon>
        <taxon>Neoptera</taxon>
        <taxon>Endopterygota</taxon>
        <taxon>Lepidoptera</taxon>
        <taxon>Glossata</taxon>
        <taxon>Ditrysia</taxon>
        <taxon>Papilionoidea</taxon>
        <taxon>Pieridae</taxon>
        <taxon>Pierinae</taxon>
        <taxon>Pieris</taxon>
    </lineage>
</organism>
<feature type="chain" id="PRO_5040349734" evidence="2">
    <location>
        <begin position="19"/>
        <end position="108"/>
    </location>
</feature>
<gene>
    <name evidence="3" type="ORF">PIBRA_LOCUS1495</name>
</gene>
<keyword evidence="2" id="KW-0732">Signal</keyword>
<evidence type="ECO:0000313" key="3">
    <source>
        <dbReference type="EMBL" id="CAH3953616.1"/>
    </source>
</evidence>
<dbReference type="Proteomes" id="UP001152562">
    <property type="component" value="Unassembled WGS sequence"/>
</dbReference>
<dbReference type="EMBL" id="CALOZG010000002">
    <property type="protein sequence ID" value="CAH3953616.1"/>
    <property type="molecule type" value="Genomic_DNA"/>
</dbReference>
<comment type="caution">
    <text evidence="3">The sequence shown here is derived from an EMBL/GenBank/DDBJ whole genome shotgun (WGS) entry which is preliminary data.</text>
</comment>
<feature type="transmembrane region" description="Helical" evidence="1">
    <location>
        <begin position="40"/>
        <end position="60"/>
    </location>
</feature>